<dbReference type="GeneID" id="41976030"/>
<dbReference type="STRING" id="1093900.A0A507ARU7"/>
<feature type="region of interest" description="Disordered" evidence="1">
    <location>
        <begin position="104"/>
        <end position="150"/>
    </location>
</feature>
<keyword evidence="4" id="KW-1185">Reference proteome</keyword>
<dbReference type="GO" id="GO:0003676">
    <property type="term" value="F:nucleic acid binding"/>
    <property type="evidence" value="ECO:0007669"/>
    <property type="project" value="InterPro"/>
</dbReference>
<dbReference type="PANTHER" id="PTHR20923">
    <property type="entry name" value="BAT4 PROTEIN-RELATED"/>
    <property type="match status" value="1"/>
</dbReference>
<proteinExistence type="predicted"/>
<dbReference type="EMBL" id="SKBQ01000057">
    <property type="protein sequence ID" value="TPX10533.1"/>
    <property type="molecule type" value="Genomic_DNA"/>
</dbReference>
<feature type="region of interest" description="Disordered" evidence="1">
    <location>
        <begin position="165"/>
        <end position="190"/>
    </location>
</feature>
<comment type="caution">
    <text evidence="3">The sequence shown here is derived from an EMBL/GenBank/DDBJ whole genome shotgun (WGS) entry which is preliminary data.</text>
</comment>
<dbReference type="InterPro" id="IPR039146">
    <property type="entry name" value="GPANK1"/>
</dbReference>
<dbReference type="InParanoid" id="A0A507ARU7"/>
<dbReference type="InterPro" id="IPR000467">
    <property type="entry name" value="G_patch_dom"/>
</dbReference>
<feature type="compositionally biased region" description="Acidic residues" evidence="1">
    <location>
        <begin position="8"/>
        <end position="21"/>
    </location>
</feature>
<feature type="compositionally biased region" description="Basic and acidic residues" evidence="1">
    <location>
        <begin position="126"/>
        <end position="142"/>
    </location>
</feature>
<feature type="compositionally biased region" description="Polar residues" evidence="1">
    <location>
        <begin position="105"/>
        <end position="124"/>
    </location>
</feature>
<dbReference type="Pfam" id="PF01585">
    <property type="entry name" value="G-patch"/>
    <property type="match status" value="1"/>
</dbReference>
<reference evidence="3 4" key="1">
    <citation type="submission" date="2019-06" db="EMBL/GenBank/DDBJ databases">
        <title>Draft genome sequence of the filamentous fungus Phialemoniopsis curvata isolated from diesel fuel.</title>
        <authorList>
            <person name="Varaljay V.A."/>
            <person name="Lyon W.J."/>
            <person name="Crouch A.L."/>
            <person name="Drake C.E."/>
            <person name="Hollomon J.M."/>
            <person name="Nadeau L.J."/>
            <person name="Nunn H.S."/>
            <person name="Stevenson B.S."/>
            <person name="Bojanowski C.L."/>
            <person name="Crookes-Goodson W.J."/>
        </authorList>
    </citation>
    <scope>NUCLEOTIDE SEQUENCE [LARGE SCALE GENOMIC DNA]</scope>
    <source>
        <strain evidence="3 4">D216</strain>
    </source>
</reference>
<feature type="region of interest" description="Disordered" evidence="1">
    <location>
        <begin position="1"/>
        <end position="63"/>
    </location>
</feature>
<evidence type="ECO:0000313" key="4">
    <source>
        <dbReference type="Proteomes" id="UP000319257"/>
    </source>
</evidence>
<feature type="compositionally biased region" description="Low complexity" evidence="1">
    <location>
        <begin position="78"/>
        <end position="90"/>
    </location>
</feature>
<dbReference type="PANTHER" id="PTHR20923:SF1">
    <property type="entry name" value="G PATCH DOMAIN AND ANKYRIN REPEAT-CONTAINING PROTEIN 1"/>
    <property type="match status" value="1"/>
</dbReference>
<dbReference type="SMART" id="SM00443">
    <property type="entry name" value="G_patch"/>
    <property type="match status" value="1"/>
</dbReference>
<feature type="region of interest" description="Disordered" evidence="1">
    <location>
        <begin position="77"/>
        <end position="96"/>
    </location>
</feature>
<dbReference type="PROSITE" id="PS50174">
    <property type="entry name" value="G_PATCH"/>
    <property type="match status" value="1"/>
</dbReference>
<evidence type="ECO:0000256" key="1">
    <source>
        <dbReference type="SAM" id="MobiDB-lite"/>
    </source>
</evidence>
<sequence length="248" mass="27041">MASREADEREADENEQDDFMDDTPLHHQRAFAEGLSRKPISFVPASSGNLKTTEQPGEPANKSVSDLYLNIVLSKQTASSAPASPGSSSRAAEEPQICPVCKVPVTSSQHRSHSQESGSSAQAKTSRHEASFVHQVSLEHSHPPSSIDRSRMGLSVLESQGWDPDARRGLGASGQGIQFPLKPVPKDDTRGLGLVVPKEFEGKKKEKKPALLHAGKVRKMAQEDRKKADKLRQHFYGNPDLDRYLGGS</sequence>
<organism evidence="3 4">
    <name type="scientific">Thyridium curvatum</name>
    <dbReference type="NCBI Taxonomy" id="1093900"/>
    <lineage>
        <taxon>Eukaryota</taxon>
        <taxon>Fungi</taxon>
        <taxon>Dikarya</taxon>
        <taxon>Ascomycota</taxon>
        <taxon>Pezizomycotina</taxon>
        <taxon>Sordariomycetes</taxon>
        <taxon>Sordariomycetidae</taxon>
        <taxon>Thyridiales</taxon>
        <taxon>Thyridiaceae</taxon>
        <taxon>Thyridium</taxon>
    </lineage>
</organism>
<feature type="compositionally biased region" description="Polar residues" evidence="1">
    <location>
        <begin position="44"/>
        <end position="55"/>
    </location>
</feature>
<dbReference type="OrthoDB" id="20282at2759"/>
<dbReference type="Proteomes" id="UP000319257">
    <property type="component" value="Unassembled WGS sequence"/>
</dbReference>
<evidence type="ECO:0000259" key="2">
    <source>
        <dbReference type="PROSITE" id="PS50174"/>
    </source>
</evidence>
<feature type="domain" description="G-patch" evidence="2">
    <location>
        <begin position="149"/>
        <end position="197"/>
    </location>
</feature>
<dbReference type="AlphaFoldDB" id="A0A507ARU7"/>
<evidence type="ECO:0000313" key="3">
    <source>
        <dbReference type="EMBL" id="TPX10533.1"/>
    </source>
</evidence>
<protein>
    <recommendedName>
        <fullName evidence="2">G-patch domain-containing protein</fullName>
    </recommendedName>
</protein>
<gene>
    <name evidence="3" type="ORF">E0L32_008583</name>
</gene>
<accession>A0A507ARU7</accession>
<dbReference type="RefSeq" id="XP_030992244.1">
    <property type="nucleotide sequence ID" value="XM_031143454.1"/>
</dbReference>
<name>A0A507ARU7_9PEZI</name>